<dbReference type="PROSITE" id="PS50118">
    <property type="entry name" value="HMG_BOX_2"/>
    <property type="match status" value="1"/>
</dbReference>
<dbReference type="SMART" id="SM00398">
    <property type="entry name" value="HMG"/>
    <property type="match status" value="1"/>
</dbReference>
<dbReference type="STRING" id="1314776.A0A166BZI5"/>
<proteinExistence type="predicted"/>
<accession>A0A166BZI5</accession>
<reference evidence="6 7" key="1">
    <citation type="journal article" date="2016" name="Mol. Biol. Evol.">
        <title>Comparative Genomics of Early-Diverging Mushroom-Forming Fungi Provides Insights into the Origins of Lignocellulose Decay Capabilities.</title>
        <authorList>
            <person name="Nagy L.G."/>
            <person name="Riley R."/>
            <person name="Tritt A."/>
            <person name="Adam C."/>
            <person name="Daum C."/>
            <person name="Floudas D."/>
            <person name="Sun H."/>
            <person name="Yadav J.S."/>
            <person name="Pangilinan J."/>
            <person name="Larsson K.H."/>
            <person name="Matsuura K."/>
            <person name="Barry K."/>
            <person name="Labutti K."/>
            <person name="Kuo R."/>
            <person name="Ohm R.A."/>
            <person name="Bhattacharya S.S."/>
            <person name="Shirouzu T."/>
            <person name="Yoshinaga Y."/>
            <person name="Martin F.M."/>
            <person name="Grigoriev I.V."/>
            <person name="Hibbett D.S."/>
        </authorList>
    </citation>
    <scope>NUCLEOTIDE SEQUENCE [LARGE SCALE GENOMIC DNA]</scope>
    <source>
        <strain evidence="6 7">HHB10207 ss-3</strain>
    </source>
</reference>
<evidence type="ECO:0000259" key="5">
    <source>
        <dbReference type="PROSITE" id="PS50118"/>
    </source>
</evidence>
<dbReference type="SUPFAM" id="SSF47095">
    <property type="entry name" value="HMG-box"/>
    <property type="match status" value="1"/>
</dbReference>
<dbReference type="AlphaFoldDB" id="A0A166BZI5"/>
<feature type="compositionally biased region" description="Low complexity" evidence="4">
    <location>
        <begin position="259"/>
        <end position="276"/>
    </location>
</feature>
<dbReference type="GO" id="GO:0005634">
    <property type="term" value="C:nucleus"/>
    <property type="evidence" value="ECO:0007669"/>
    <property type="project" value="UniProtKB-UniRule"/>
</dbReference>
<dbReference type="InterPro" id="IPR009071">
    <property type="entry name" value="HMG_box_dom"/>
</dbReference>
<feature type="region of interest" description="Disordered" evidence="4">
    <location>
        <begin position="259"/>
        <end position="341"/>
    </location>
</feature>
<evidence type="ECO:0000256" key="1">
    <source>
        <dbReference type="ARBA" id="ARBA00023125"/>
    </source>
</evidence>
<keyword evidence="1 3" id="KW-0238">DNA-binding</keyword>
<sequence>MAVTKPSKFKGAAKVSRKGPDHIPRPPNCFILFRRSQHLEGRVIPHAVTKAPQDVSKIASYLWNNLSTEERKYWEDQAKAAKEEHQRKYPHWKYKPEAVTAAKRKRNTDNNSPKRIRMCKVVANLVRKGVTGDALVAAIADPTVQSKMEVESELIIKEENSSSRPDGAIRSHRRQSSREKPKRAIFTQPLVPSSLERSPSTSKKTRKKPVPTSLPNDDSALEALIDNMTIKSPKLAVAVVKREERHASTSILQHRYASLSPSLSPAPSRSPSHYSVSPPPYPYAESEGSSYAPSSSDGPSPVTSPYPTPAPTPSSSPRPGPSPPTPSPPSPAPPQQSPHFAPALSLSADEVEEGWDVQESQYSEDMSADTVTQSIRHFSPSPSPAPEPVYPQVVYEATVYTVPATAVAAAVAAPHHHHPVVISLGDIEGNGIAEPSAGTCVVTLTPLQTNTYDAASMIPFQVGGEWAQAQAQYEVEQTLFGHQWAQTPAFTLADMNGYEGNAMDF</sequence>
<dbReference type="InterPro" id="IPR051356">
    <property type="entry name" value="SOX/SOX-like_TF"/>
</dbReference>
<evidence type="ECO:0000256" key="3">
    <source>
        <dbReference type="PROSITE-ProRule" id="PRU00267"/>
    </source>
</evidence>
<protein>
    <recommendedName>
        <fullName evidence="5">HMG box domain-containing protein</fullName>
    </recommendedName>
</protein>
<dbReference type="OrthoDB" id="6247875at2759"/>
<dbReference type="Proteomes" id="UP000076798">
    <property type="component" value="Unassembled WGS sequence"/>
</dbReference>
<feature type="DNA-binding region" description="HMG box" evidence="3">
    <location>
        <begin position="23"/>
        <end position="93"/>
    </location>
</feature>
<dbReference type="EMBL" id="KV428096">
    <property type="protein sequence ID" value="KZT36910.1"/>
    <property type="molecule type" value="Genomic_DNA"/>
</dbReference>
<evidence type="ECO:0000256" key="4">
    <source>
        <dbReference type="SAM" id="MobiDB-lite"/>
    </source>
</evidence>
<keyword evidence="2 3" id="KW-0539">Nucleus</keyword>
<feature type="compositionally biased region" description="Pro residues" evidence="4">
    <location>
        <begin position="302"/>
        <end position="336"/>
    </location>
</feature>
<dbReference type="Gene3D" id="1.10.30.10">
    <property type="entry name" value="High mobility group box domain"/>
    <property type="match status" value="1"/>
</dbReference>
<feature type="region of interest" description="Disordered" evidence="4">
    <location>
        <begin position="155"/>
        <end position="218"/>
    </location>
</feature>
<name>A0A166BZI5_9AGAM</name>
<evidence type="ECO:0000313" key="6">
    <source>
        <dbReference type="EMBL" id="KZT36910.1"/>
    </source>
</evidence>
<feature type="region of interest" description="Disordered" evidence="4">
    <location>
        <begin position="1"/>
        <end position="21"/>
    </location>
</feature>
<keyword evidence="7" id="KW-1185">Reference proteome</keyword>
<dbReference type="PANTHER" id="PTHR45789:SF2">
    <property type="entry name" value="FI18025P1"/>
    <property type="match status" value="1"/>
</dbReference>
<dbReference type="GO" id="GO:0000981">
    <property type="term" value="F:DNA-binding transcription factor activity, RNA polymerase II-specific"/>
    <property type="evidence" value="ECO:0007669"/>
    <property type="project" value="TreeGrafter"/>
</dbReference>
<dbReference type="PANTHER" id="PTHR45789">
    <property type="entry name" value="FI18025P1"/>
    <property type="match status" value="1"/>
</dbReference>
<evidence type="ECO:0000313" key="7">
    <source>
        <dbReference type="Proteomes" id="UP000076798"/>
    </source>
</evidence>
<gene>
    <name evidence="6" type="ORF">SISSUDRAFT_1023576</name>
</gene>
<evidence type="ECO:0000256" key="2">
    <source>
        <dbReference type="ARBA" id="ARBA00023242"/>
    </source>
</evidence>
<dbReference type="InterPro" id="IPR036910">
    <property type="entry name" value="HMG_box_dom_sf"/>
</dbReference>
<dbReference type="CDD" id="cd01389">
    <property type="entry name" value="HMG-box_ROX1-like"/>
    <property type="match status" value="1"/>
</dbReference>
<feature type="domain" description="HMG box" evidence="5">
    <location>
        <begin position="23"/>
        <end position="93"/>
    </location>
</feature>
<dbReference type="Pfam" id="PF00505">
    <property type="entry name" value="HMG_box"/>
    <property type="match status" value="1"/>
</dbReference>
<organism evidence="6 7">
    <name type="scientific">Sistotremastrum suecicum HHB10207 ss-3</name>
    <dbReference type="NCBI Taxonomy" id="1314776"/>
    <lineage>
        <taxon>Eukaryota</taxon>
        <taxon>Fungi</taxon>
        <taxon>Dikarya</taxon>
        <taxon>Basidiomycota</taxon>
        <taxon>Agaricomycotina</taxon>
        <taxon>Agaricomycetes</taxon>
        <taxon>Sistotremastrales</taxon>
        <taxon>Sistotremastraceae</taxon>
        <taxon>Sistotremastrum</taxon>
    </lineage>
</organism>
<dbReference type="GO" id="GO:0000978">
    <property type="term" value="F:RNA polymerase II cis-regulatory region sequence-specific DNA binding"/>
    <property type="evidence" value="ECO:0007669"/>
    <property type="project" value="TreeGrafter"/>
</dbReference>
<feature type="compositionally biased region" description="Basic residues" evidence="4">
    <location>
        <begin position="170"/>
        <end position="183"/>
    </location>
</feature>
<feature type="compositionally biased region" description="Low complexity" evidence="4">
    <location>
        <begin position="283"/>
        <end position="301"/>
    </location>
</feature>